<dbReference type="RefSeq" id="WP_065848758.1">
    <property type="nucleotide sequence ID" value="NZ_JBHSKI010000002.1"/>
</dbReference>
<protein>
    <submittedName>
        <fullName evidence="2">Transcriptional regulator</fullName>
    </submittedName>
</protein>
<reference evidence="3" key="1">
    <citation type="journal article" date="2019" name="Int. J. Syst. Evol. Microbiol.">
        <title>The Global Catalogue of Microorganisms (GCM) 10K type strain sequencing project: providing services to taxonomists for standard genome sequencing and annotation.</title>
        <authorList>
            <consortium name="The Broad Institute Genomics Platform"/>
            <consortium name="The Broad Institute Genome Sequencing Center for Infectious Disease"/>
            <person name="Wu L."/>
            <person name="Ma J."/>
        </authorList>
    </citation>
    <scope>NUCLEOTIDE SEQUENCE [LARGE SCALE GENOMIC DNA]</scope>
    <source>
        <strain evidence="3">CGMCC 4.1721</strain>
    </source>
</reference>
<dbReference type="InterPro" id="IPR036388">
    <property type="entry name" value="WH-like_DNA-bd_sf"/>
</dbReference>
<dbReference type="InterPro" id="IPR027395">
    <property type="entry name" value="WH_DNA-bd_dom"/>
</dbReference>
<keyword evidence="3" id="KW-1185">Reference proteome</keyword>
<evidence type="ECO:0000313" key="3">
    <source>
        <dbReference type="Proteomes" id="UP001596208"/>
    </source>
</evidence>
<dbReference type="InterPro" id="IPR036390">
    <property type="entry name" value="WH_DNA-bd_sf"/>
</dbReference>
<dbReference type="PANTHER" id="PTHR37318">
    <property type="entry name" value="BSL7504 PROTEIN"/>
    <property type="match status" value="1"/>
</dbReference>
<accession>A0ABW0AZB1</accession>
<name>A0ABW0AZB1_9ACTN</name>
<dbReference type="Gene3D" id="1.10.10.10">
    <property type="entry name" value="Winged helix-like DNA-binding domain superfamily/Winged helix DNA-binding domain"/>
    <property type="match status" value="1"/>
</dbReference>
<dbReference type="SUPFAM" id="SSF46785">
    <property type="entry name" value="Winged helix' DNA-binding domain"/>
    <property type="match status" value="1"/>
</dbReference>
<dbReference type="PANTHER" id="PTHR37318:SF1">
    <property type="entry name" value="BSL7504 PROTEIN"/>
    <property type="match status" value="1"/>
</dbReference>
<evidence type="ECO:0000313" key="2">
    <source>
        <dbReference type="EMBL" id="MFC5170289.1"/>
    </source>
</evidence>
<comment type="caution">
    <text evidence="2">The sequence shown here is derived from an EMBL/GenBank/DDBJ whole genome shotgun (WGS) entry which is preliminary data.</text>
</comment>
<feature type="domain" description="Winged helix DNA-binding" evidence="1">
    <location>
        <begin position="15"/>
        <end position="93"/>
    </location>
</feature>
<gene>
    <name evidence="2" type="ORF">ACFPRK_06720</name>
</gene>
<proteinExistence type="predicted"/>
<sequence>MPRAEFDSVLLDSTRLTIVSLLAGTRWAEWSWVRETAEVSASALSKQISTLERHGYVDVKKGYVGKRPRTWVALSAAGRAALEKHAAALQQIVDSSRRATEQ</sequence>
<organism evidence="2 3">
    <name type="scientific">Streptomyces mutomycini</name>
    <dbReference type="NCBI Taxonomy" id="284036"/>
    <lineage>
        <taxon>Bacteria</taxon>
        <taxon>Bacillati</taxon>
        <taxon>Actinomycetota</taxon>
        <taxon>Actinomycetes</taxon>
        <taxon>Kitasatosporales</taxon>
        <taxon>Streptomycetaceae</taxon>
        <taxon>Streptomyces</taxon>
    </lineage>
</organism>
<evidence type="ECO:0000259" key="1">
    <source>
        <dbReference type="Pfam" id="PF13601"/>
    </source>
</evidence>
<dbReference type="Proteomes" id="UP001596208">
    <property type="component" value="Unassembled WGS sequence"/>
</dbReference>
<dbReference type="Pfam" id="PF13601">
    <property type="entry name" value="HTH_34"/>
    <property type="match status" value="1"/>
</dbReference>
<dbReference type="EMBL" id="JBHSKI010000002">
    <property type="protein sequence ID" value="MFC5170289.1"/>
    <property type="molecule type" value="Genomic_DNA"/>
</dbReference>